<dbReference type="RefSeq" id="WP_171185638.1">
    <property type="nucleotide sequence ID" value="NZ_WTPX01000040.1"/>
</dbReference>
<evidence type="ECO:0000313" key="5">
    <source>
        <dbReference type="Proteomes" id="UP000609651"/>
    </source>
</evidence>
<name>A0ABX1VC43_9PLAN</name>
<keyword evidence="2" id="KW-0472">Membrane</keyword>
<sequence>MILVPLAFSGWPAGGVPSQIPFWDAELWHGWTIWIVVGVGLLLALLVVDLLIRRAAVQFALPFFEREPPFNLVPAAPNDDATLARVRVEGVTNDRGEPLSLSVAVTPAHGPPRGVIVFCSETGGSKWFWQRYAAALPPAGFTIVSFEHRGMFDSDCDPNHSPGHWPTESEVADALAVTRTALDDPAELGLPSGLPVGLFGVSRGACVALAAAAREPRVVAVAADGGFVTDSVVTEFGRKWAMLAVPKWFVPLIPTWHLRQSMWFMRKAADRKKGVRHLALQHDLKGLRDRPVWLVSGARDSYVTPDQARGLAAAVRGTAWLVPKAKHNQSRDLAEAEYDERLSSFFLAAFDRFS</sequence>
<keyword evidence="2" id="KW-1133">Transmembrane helix</keyword>
<proteinExistence type="predicted"/>
<protein>
    <recommendedName>
        <fullName evidence="3">Serine aminopeptidase S33 domain-containing protein</fullName>
    </recommendedName>
</protein>
<feature type="transmembrane region" description="Helical" evidence="2">
    <location>
        <begin position="31"/>
        <end position="52"/>
    </location>
</feature>
<comment type="caution">
    <text evidence="4">The sequence shown here is derived from an EMBL/GenBank/DDBJ whole genome shotgun (WGS) entry which is preliminary data.</text>
</comment>
<gene>
    <name evidence="4" type="ORF">LzC2_15970</name>
</gene>
<dbReference type="Pfam" id="PF12146">
    <property type="entry name" value="Hydrolase_4"/>
    <property type="match status" value="1"/>
</dbReference>
<dbReference type="EMBL" id="WTPX01000040">
    <property type="protein sequence ID" value="NNJ25526.1"/>
    <property type="molecule type" value="Genomic_DNA"/>
</dbReference>
<dbReference type="InterPro" id="IPR029058">
    <property type="entry name" value="AB_hydrolase_fold"/>
</dbReference>
<accession>A0ABX1VC43</accession>
<dbReference type="InterPro" id="IPR022742">
    <property type="entry name" value="Hydrolase_4"/>
</dbReference>
<keyword evidence="1" id="KW-0378">Hydrolase</keyword>
<organism evidence="4 5">
    <name type="scientific">Alienimonas chondri</name>
    <dbReference type="NCBI Taxonomy" id="2681879"/>
    <lineage>
        <taxon>Bacteria</taxon>
        <taxon>Pseudomonadati</taxon>
        <taxon>Planctomycetota</taxon>
        <taxon>Planctomycetia</taxon>
        <taxon>Planctomycetales</taxon>
        <taxon>Planctomycetaceae</taxon>
        <taxon>Alienimonas</taxon>
    </lineage>
</organism>
<dbReference type="PANTHER" id="PTHR22946:SF9">
    <property type="entry name" value="POLYKETIDE TRANSFERASE AF380"/>
    <property type="match status" value="1"/>
</dbReference>
<evidence type="ECO:0000256" key="1">
    <source>
        <dbReference type="ARBA" id="ARBA00022801"/>
    </source>
</evidence>
<feature type="domain" description="Serine aminopeptidase S33" evidence="3">
    <location>
        <begin position="111"/>
        <end position="267"/>
    </location>
</feature>
<dbReference type="Proteomes" id="UP000609651">
    <property type="component" value="Unassembled WGS sequence"/>
</dbReference>
<dbReference type="InterPro" id="IPR050261">
    <property type="entry name" value="FrsA_esterase"/>
</dbReference>
<keyword evidence="2" id="KW-0812">Transmembrane</keyword>
<dbReference type="SUPFAM" id="SSF53474">
    <property type="entry name" value="alpha/beta-Hydrolases"/>
    <property type="match status" value="1"/>
</dbReference>
<keyword evidence="5" id="KW-1185">Reference proteome</keyword>
<reference evidence="4 5" key="1">
    <citation type="journal article" date="2020" name="Syst. Appl. Microbiol.">
        <title>Alienimonas chondri sp. nov., a novel planctomycete isolated from the biofilm of the red alga Chondrus crispus.</title>
        <authorList>
            <person name="Vitorino I."/>
            <person name="Albuquerque L."/>
            <person name="Wiegand S."/>
            <person name="Kallscheuer N."/>
            <person name="da Costa M.S."/>
            <person name="Lobo-da-Cunha A."/>
            <person name="Jogler C."/>
            <person name="Lage O.M."/>
        </authorList>
    </citation>
    <scope>NUCLEOTIDE SEQUENCE [LARGE SCALE GENOMIC DNA]</scope>
    <source>
        <strain evidence="4 5">LzC2</strain>
    </source>
</reference>
<dbReference type="Gene3D" id="3.40.50.1820">
    <property type="entry name" value="alpha/beta hydrolase"/>
    <property type="match status" value="1"/>
</dbReference>
<evidence type="ECO:0000313" key="4">
    <source>
        <dbReference type="EMBL" id="NNJ25526.1"/>
    </source>
</evidence>
<dbReference type="PANTHER" id="PTHR22946">
    <property type="entry name" value="DIENELACTONE HYDROLASE DOMAIN-CONTAINING PROTEIN-RELATED"/>
    <property type="match status" value="1"/>
</dbReference>
<evidence type="ECO:0000259" key="3">
    <source>
        <dbReference type="Pfam" id="PF12146"/>
    </source>
</evidence>
<evidence type="ECO:0000256" key="2">
    <source>
        <dbReference type="SAM" id="Phobius"/>
    </source>
</evidence>